<dbReference type="Gene3D" id="3.20.20.100">
    <property type="entry name" value="NADP-dependent oxidoreductase domain"/>
    <property type="match status" value="1"/>
</dbReference>
<feature type="region of interest" description="Disordered" evidence="2">
    <location>
        <begin position="324"/>
        <end position="343"/>
    </location>
</feature>
<dbReference type="InterPro" id="IPR036812">
    <property type="entry name" value="NAD(P)_OxRdtase_dom_sf"/>
</dbReference>
<dbReference type="GO" id="GO:0005829">
    <property type="term" value="C:cytosol"/>
    <property type="evidence" value="ECO:0007669"/>
    <property type="project" value="UniProtKB-ARBA"/>
</dbReference>
<evidence type="ECO:0000313" key="4">
    <source>
        <dbReference type="EMBL" id="AOW14177.1"/>
    </source>
</evidence>
<dbReference type="InterPro" id="IPR050523">
    <property type="entry name" value="AKR_Detox_Biosynth"/>
</dbReference>
<keyword evidence="1" id="KW-0560">Oxidoreductase</keyword>
<dbReference type="PANTHER" id="PTHR43364">
    <property type="entry name" value="NADH-SPECIFIC METHYLGLYOXAL REDUCTASE-RELATED"/>
    <property type="match status" value="1"/>
</dbReference>
<dbReference type="KEGG" id="hyl:LPB072_16360"/>
<dbReference type="Proteomes" id="UP000185680">
    <property type="component" value="Chromosome"/>
</dbReference>
<feature type="domain" description="NADP-dependent oxidoreductase" evidence="3">
    <location>
        <begin position="19"/>
        <end position="313"/>
    </location>
</feature>
<dbReference type="RefSeq" id="WP_066087540.1">
    <property type="nucleotide sequence ID" value="NZ_CP017476.1"/>
</dbReference>
<evidence type="ECO:0000256" key="1">
    <source>
        <dbReference type="ARBA" id="ARBA00023002"/>
    </source>
</evidence>
<gene>
    <name evidence="4" type="ORF">LPB072_16360</name>
    <name evidence="5" type="ORF">LPB72_06355</name>
</gene>
<dbReference type="PRINTS" id="PR00069">
    <property type="entry name" value="ALDKETRDTASE"/>
</dbReference>
<dbReference type="PANTHER" id="PTHR43364:SF4">
    <property type="entry name" value="NAD(P)-LINKED OXIDOREDUCTASE SUPERFAMILY PROTEIN"/>
    <property type="match status" value="1"/>
</dbReference>
<proteinExistence type="predicted"/>
<dbReference type="SUPFAM" id="SSF51430">
    <property type="entry name" value="NAD(P)-linked oxidoreductase"/>
    <property type="match status" value="1"/>
</dbReference>
<dbReference type="OrthoDB" id="5488419at2"/>
<evidence type="ECO:0000313" key="5">
    <source>
        <dbReference type="EMBL" id="OAD42893.1"/>
    </source>
</evidence>
<dbReference type="GO" id="GO:0016491">
    <property type="term" value="F:oxidoreductase activity"/>
    <property type="evidence" value="ECO:0007669"/>
    <property type="project" value="UniProtKB-KW"/>
</dbReference>
<dbReference type="EMBL" id="CP017476">
    <property type="protein sequence ID" value="AOW14177.1"/>
    <property type="molecule type" value="Genomic_DNA"/>
</dbReference>
<dbReference type="Proteomes" id="UP000185657">
    <property type="component" value="Unassembled WGS sequence"/>
</dbReference>
<dbReference type="Pfam" id="PF00248">
    <property type="entry name" value="Aldo_ket_red"/>
    <property type="match status" value="1"/>
</dbReference>
<accession>A0A163CJS9</accession>
<organism evidence="4 7">
    <name type="scientific">Hydrogenophaga crassostreae</name>
    <dbReference type="NCBI Taxonomy" id="1763535"/>
    <lineage>
        <taxon>Bacteria</taxon>
        <taxon>Pseudomonadati</taxon>
        <taxon>Pseudomonadota</taxon>
        <taxon>Betaproteobacteria</taxon>
        <taxon>Burkholderiales</taxon>
        <taxon>Comamonadaceae</taxon>
        <taxon>Hydrogenophaga</taxon>
    </lineage>
</organism>
<evidence type="ECO:0000313" key="7">
    <source>
        <dbReference type="Proteomes" id="UP000185680"/>
    </source>
</evidence>
<dbReference type="InterPro" id="IPR020471">
    <property type="entry name" value="AKR"/>
</dbReference>
<dbReference type="EMBL" id="LVWD01000006">
    <property type="protein sequence ID" value="OAD42893.1"/>
    <property type="molecule type" value="Genomic_DNA"/>
</dbReference>
<keyword evidence="6" id="KW-1185">Reference proteome</keyword>
<evidence type="ECO:0000259" key="3">
    <source>
        <dbReference type="Pfam" id="PF00248"/>
    </source>
</evidence>
<dbReference type="InterPro" id="IPR023210">
    <property type="entry name" value="NADP_OxRdtase_dom"/>
</dbReference>
<dbReference type="STRING" id="1763535.LPB072_16360"/>
<dbReference type="FunFam" id="3.20.20.100:FF:000004">
    <property type="entry name" value="Oxidoreductase, aldo/keto reductase"/>
    <property type="match status" value="1"/>
</dbReference>
<evidence type="ECO:0000313" key="6">
    <source>
        <dbReference type="Proteomes" id="UP000185657"/>
    </source>
</evidence>
<reference evidence="5 6" key="1">
    <citation type="submission" date="2016-02" db="EMBL/GenBank/DDBJ databases">
        <title>Draft genome sequence of Hydrogenophaga sp. LPB0072.</title>
        <authorList>
            <person name="Shin S.-K."/>
            <person name="Yi H."/>
        </authorList>
    </citation>
    <scope>NUCLEOTIDE SEQUENCE [LARGE SCALE GENOMIC DNA]</scope>
    <source>
        <strain evidence="5 6">LPB0072</strain>
    </source>
</reference>
<name>A0A163CJS9_9BURK</name>
<dbReference type="AlphaFoldDB" id="A0A163CJS9"/>
<evidence type="ECO:0000256" key="2">
    <source>
        <dbReference type="SAM" id="MobiDB-lite"/>
    </source>
</evidence>
<reference evidence="4 7" key="2">
    <citation type="submission" date="2016-10" db="EMBL/GenBank/DDBJ databases">
        <title>Hydorgenophaga sp. LPB0072 isolated from gastropod.</title>
        <authorList>
            <person name="Kim E."/>
            <person name="Yi H."/>
        </authorList>
    </citation>
    <scope>NUCLEOTIDE SEQUENCE [LARGE SCALE GENOMIC DNA]</scope>
    <source>
        <strain evidence="4 7">LPB0072</strain>
    </source>
</reference>
<protein>
    <submittedName>
        <fullName evidence="4">NADP-dependent oxidoreductase</fullName>
    </submittedName>
</protein>
<sequence>MKSTTCTPLGDSGLKVSRLWLGTMTFGDRTDEPEAASIVDAAMDAGINAIDTADSYVQGESERITGRLIAQRRDHWVLATKLANPTGKGPNDSGTSRRHVLQAVNASLQRLGTDWIDLLYLHRDDQSTPMAETASAMGRLIADGKIRYWGVSNFRGWRIARLVETCRAMGVPPPIACQSPYHAMSRGIEVEVLPCCAQYGLGVVGYSPLARGVLSAKYQTDAPPPPGSRAANNDRRLMQTEFRRESMLLAEQAAAYAQQRGVPLSQLALGWVFNNRLINSLIGGPRTLAQWQDYLSAIGQPFSAEDEAFFDSLVPAGHASTPGYTDPQYPVTGRVPAVGGNES</sequence>